<keyword evidence="2" id="KW-1185">Reference proteome</keyword>
<dbReference type="AlphaFoldDB" id="A0A8H4ADW6"/>
<protein>
    <submittedName>
        <fullName evidence="1">Uncharacterized protein</fullName>
    </submittedName>
</protein>
<reference evidence="1 2" key="1">
    <citation type="journal article" date="2019" name="Environ. Microbiol.">
        <title>At the nexus of three kingdoms: the genome of the mycorrhizal fungus Gigaspora margarita provides insights into plant, endobacterial and fungal interactions.</title>
        <authorList>
            <person name="Venice F."/>
            <person name="Ghignone S."/>
            <person name="Salvioli di Fossalunga A."/>
            <person name="Amselem J."/>
            <person name="Novero M."/>
            <person name="Xianan X."/>
            <person name="Sedzielewska Toro K."/>
            <person name="Morin E."/>
            <person name="Lipzen A."/>
            <person name="Grigoriev I.V."/>
            <person name="Henrissat B."/>
            <person name="Martin F.M."/>
            <person name="Bonfante P."/>
        </authorList>
    </citation>
    <scope>NUCLEOTIDE SEQUENCE [LARGE SCALE GENOMIC DNA]</scope>
    <source>
        <strain evidence="1 2">BEG34</strain>
    </source>
</reference>
<comment type="caution">
    <text evidence="1">The sequence shown here is derived from an EMBL/GenBank/DDBJ whole genome shotgun (WGS) entry which is preliminary data.</text>
</comment>
<proteinExistence type="predicted"/>
<accession>A0A8H4ADW6</accession>
<evidence type="ECO:0000313" key="1">
    <source>
        <dbReference type="EMBL" id="KAF0483928.1"/>
    </source>
</evidence>
<organism evidence="1 2">
    <name type="scientific">Gigaspora margarita</name>
    <dbReference type="NCBI Taxonomy" id="4874"/>
    <lineage>
        <taxon>Eukaryota</taxon>
        <taxon>Fungi</taxon>
        <taxon>Fungi incertae sedis</taxon>
        <taxon>Mucoromycota</taxon>
        <taxon>Glomeromycotina</taxon>
        <taxon>Glomeromycetes</taxon>
        <taxon>Diversisporales</taxon>
        <taxon>Gigasporaceae</taxon>
        <taxon>Gigaspora</taxon>
    </lineage>
</organism>
<name>A0A8H4ADW6_GIGMA</name>
<sequence length="86" mass="9887">MSANSERKEIINNSEESEKIINRNKNVKVSDKAKSKKEKYHTVKAHFHLSEISKNISKTYRLDILSSTITNTNDDQGSLIQNRDSH</sequence>
<evidence type="ECO:0000313" key="2">
    <source>
        <dbReference type="Proteomes" id="UP000439903"/>
    </source>
</evidence>
<dbReference type="Proteomes" id="UP000439903">
    <property type="component" value="Unassembled WGS sequence"/>
</dbReference>
<gene>
    <name evidence="1" type="ORF">F8M41_023174</name>
</gene>
<dbReference type="EMBL" id="WTPW01000743">
    <property type="protein sequence ID" value="KAF0483928.1"/>
    <property type="molecule type" value="Genomic_DNA"/>
</dbReference>